<proteinExistence type="predicted"/>
<keyword evidence="2" id="KW-1185">Reference proteome</keyword>
<protein>
    <submittedName>
        <fullName evidence="1">Uncharacterized protein</fullName>
    </submittedName>
</protein>
<accession>A0ABM8FLB3</accession>
<sequence>MVRPTRTLIALLFSSALLAGDYYLSYRLRTKDFTIVDEHLSISRAMAPFRKKSFTICSFESETNSFQAWSKKNETLLLECLFRHGVLLKSQERYTDLARTRESIELILPPTPLQVDFNDGLVIIKKIQP</sequence>
<name>A0ABM8FLB3_9BACT</name>
<reference evidence="1 2" key="1">
    <citation type="submission" date="2023-03" db="EMBL/GenBank/DDBJ databases">
        <title>Description of Hydrogenimonas sp. ISO32.</title>
        <authorList>
            <person name="Mino S."/>
            <person name="Fukazawa S."/>
            <person name="Sawabe T."/>
        </authorList>
    </citation>
    <scope>NUCLEOTIDE SEQUENCE [LARGE SCALE GENOMIC DNA]</scope>
    <source>
        <strain evidence="1 2">ISO32</strain>
    </source>
</reference>
<organism evidence="1 2">
    <name type="scientific">Hydrogenimonas cancrithermarum</name>
    <dbReference type="NCBI Taxonomy" id="2993563"/>
    <lineage>
        <taxon>Bacteria</taxon>
        <taxon>Pseudomonadati</taxon>
        <taxon>Campylobacterota</taxon>
        <taxon>Epsilonproteobacteria</taxon>
        <taxon>Campylobacterales</taxon>
        <taxon>Hydrogenimonadaceae</taxon>
        <taxon>Hydrogenimonas</taxon>
    </lineage>
</organism>
<gene>
    <name evidence="1" type="ORF">HCR_07780</name>
</gene>
<evidence type="ECO:0000313" key="2">
    <source>
        <dbReference type="Proteomes" id="UP001321445"/>
    </source>
</evidence>
<dbReference type="Proteomes" id="UP001321445">
    <property type="component" value="Chromosome"/>
</dbReference>
<evidence type="ECO:0000313" key="1">
    <source>
        <dbReference type="EMBL" id="BDY12466.1"/>
    </source>
</evidence>
<dbReference type="RefSeq" id="WP_286337659.1">
    <property type="nucleotide sequence ID" value="NZ_AP027370.1"/>
</dbReference>
<dbReference type="EMBL" id="AP027370">
    <property type="protein sequence ID" value="BDY12466.1"/>
    <property type="molecule type" value="Genomic_DNA"/>
</dbReference>